<dbReference type="InterPro" id="IPR043160">
    <property type="entry name" value="Dynein_C_barrel"/>
</dbReference>
<dbReference type="Gene3D" id="6.10.140.1060">
    <property type="match status" value="1"/>
</dbReference>
<feature type="domain" description="Dynein heavy chain C-terminal" evidence="22">
    <location>
        <begin position="2035"/>
        <end position="2332"/>
    </location>
</feature>
<evidence type="ECO:0000259" key="21">
    <source>
        <dbReference type="Pfam" id="PF18198"/>
    </source>
</evidence>
<dbReference type="FunFam" id="3.40.50.300:FF:000153">
    <property type="entry name" value="Dynein axonemal heavy chain 1"/>
    <property type="match status" value="1"/>
</dbReference>
<evidence type="ECO:0000256" key="7">
    <source>
        <dbReference type="ARBA" id="ARBA00022840"/>
    </source>
</evidence>
<comment type="subcellular location">
    <subcellularLocation>
        <location evidence="1">Cytoplasm</location>
        <location evidence="1">Cytoskeleton</location>
        <location evidence="1">Cilium axoneme</location>
    </subcellularLocation>
</comment>
<dbReference type="GO" id="GO:0005524">
    <property type="term" value="F:ATP binding"/>
    <property type="evidence" value="ECO:0007669"/>
    <property type="project" value="UniProtKB-KW"/>
</dbReference>
<feature type="coiled-coil region" evidence="14">
    <location>
        <begin position="1133"/>
        <end position="1202"/>
    </location>
</feature>
<protein>
    <recommendedName>
        <fullName evidence="24">Dynein heavy chain 2</fullName>
    </recommendedName>
</protein>
<reference evidence="23" key="1">
    <citation type="submission" date="2016-01" db="EMBL/GenBank/DDBJ databases">
        <title>Reference transcriptome for the parasite Schistocephalus solidus: insights into the molecular evolution of parasitism.</title>
        <authorList>
            <person name="Hebert F.O."/>
            <person name="Grambauer S."/>
            <person name="Barber I."/>
            <person name="Landry C.R."/>
            <person name="Aubin-Horth N."/>
        </authorList>
    </citation>
    <scope>NUCLEOTIDE SEQUENCE</scope>
</reference>
<dbReference type="FunFam" id="1.10.472.130:FF:000003">
    <property type="entry name" value="Dynein, axonemal, heavy chain 2"/>
    <property type="match status" value="1"/>
</dbReference>
<dbReference type="FunFam" id="1.20.920.20:FF:000014">
    <property type="entry name" value="dynein heavy chain 2, axonemal"/>
    <property type="match status" value="1"/>
</dbReference>
<gene>
    <name evidence="23" type="ORF">TR126010</name>
</gene>
<evidence type="ECO:0000259" key="16">
    <source>
        <dbReference type="Pfam" id="PF12777"/>
    </source>
</evidence>
<dbReference type="CDD" id="cd00009">
    <property type="entry name" value="AAA"/>
    <property type="match status" value="1"/>
</dbReference>
<dbReference type="InterPro" id="IPR041589">
    <property type="entry name" value="DNAH3_AAA_lid_1"/>
</dbReference>
<dbReference type="InterPro" id="IPR041466">
    <property type="entry name" value="Dynein_AAA5_ext"/>
</dbReference>
<keyword evidence="13" id="KW-0966">Cell projection</keyword>
<evidence type="ECO:0000259" key="17">
    <source>
        <dbReference type="Pfam" id="PF12780"/>
    </source>
</evidence>
<evidence type="ECO:0000256" key="8">
    <source>
        <dbReference type="ARBA" id="ARBA00023017"/>
    </source>
</evidence>
<evidence type="ECO:0000256" key="13">
    <source>
        <dbReference type="ARBA" id="ARBA00023273"/>
    </source>
</evidence>
<comment type="similarity">
    <text evidence="2">Belongs to the dynein heavy chain family.</text>
</comment>
<dbReference type="Pfam" id="PF12775">
    <property type="entry name" value="AAA_7"/>
    <property type="match status" value="1"/>
</dbReference>
<dbReference type="Pfam" id="PF12777">
    <property type="entry name" value="MT"/>
    <property type="match status" value="1"/>
</dbReference>
<evidence type="ECO:0000256" key="3">
    <source>
        <dbReference type="ARBA" id="ARBA00022490"/>
    </source>
</evidence>
<keyword evidence="9 14" id="KW-0175">Coiled coil</keyword>
<dbReference type="InterPro" id="IPR026983">
    <property type="entry name" value="DHC"/>
</dbReference>
<dbReference type="FunFam" id="3.10.490.20:FF:000008">
    <property type="entry name" value="dynein heavy chain 2, axonemal"/>
    <property type="match status" value="1"/>
</dbReference>
<dbReference type="InterPro" id="IPR041658">
    <property type="entry name" value="AAA_lid_11"/>
</dbReference>
<dbReference type="InterPro" id="IPR027417">
    <property type="entry name" value="P-loop_NTPase"/>
</dbReference>
<evidence type="ECO:0000256" key="12">
    <source>
        <dbReference type="ARBA" id="ARBA00023212"/>
    </source>
</evidence>
<keyword evidence="7" id="KW-0067">ATP-binding</keyword>
<dbReference type="EMBL" id="GEEE01004673">
    <property type="protein sequence ID" value="JAP58552.1"/>
    <property type="molecule type" value="Transcribed_RNA"/>
</dbReference>
<evidence type="ECO:0000256" key="1">
    <source>
        <dbReference type="ARBA" id="ARBA00004430"/>
    </source>
</evidence>
<evidence type="ECO:0000256" key="4">
    <source>
        <dbReference type="ARBA" id="ARBA00022701"/>
    </source>
</evidence>
<evidence type="ECO:0000259" key="18">
    <source>
        <dbReference type="Pfam" id="PF12781"/>
    </source>
</evidence>
<dbReference type="Pfam" id="PF18199">
    <property type="entry name" value="Dynein_C"/>
    <property type="match status" value="1"/>
</dbReference>
<feature type="non-terminal residue" evidence="23">
    <location>
        <position position="1"/>
    </location>
</feature>
<evidence type="ECO:0008006" key="24">
    <source>
        <dbReference type="Google" id="ProtNLM"/>
    </source>
</evidence>
<evidence type="ECO:0000259" key="22">
    <source>
        <dbReference type="Pfam" id="PF18199"/>
    </source>
</evidence>
<evidence type="ECO:0000256" key="14">
    <source>
        <dbReference type="SAM" id="Coils"/>
    </source>
</evidence>
<dbReference type="Pfam" id="PF18198">
    <property type="entry name" value="AAA_lid_11"/>
    <property type="match status" value="1"/>
</dbReference>
<dbReference type="Pfam" id="PF12780">
    <property type="entry name" value="AAA_8"/>
    <property type="match status" value="1"/>
</dbReference>
<feature type="domain" description="Dynein heavy chain AAA lid" evidence="21">
    <location>
        <begin position="1889"/>
        <end position="2028"/>
    </location>
</feature>
<dbReference type="GO" id="GO:0030286">
    <property type="term" value="C:dynein complex"/>
    <property type="evidence" value="ECO:0007669"/>
    <property type="project" value="UniProtKB-KW"/>
</dbReference>
<dbReference type="Gene3D" id="1.10.472.130">
    <property type="match status" value="1"/>
</dbReference>
<evidence type="ECO:0000256" key="10">
    <source>
        <dbReference type="ARBA" id="ARBA00023069"/>
    </source>
</evidence>
<evidence type="ECO:0000259" key="20">
    <source>
        <dbReference type="Pfam" id="PF17857"/>
    </source>
</evidence>
<feature type="domain" description="Dynein heavy chain ATP-binding dynein motor region" evidence="18">
    <location>
        <begin position="1277"/>
        <end position="1497"/>
    </location>
</feature>
<dbReference type="GO" id="GO:0007018">
    <property type="term" value="P:microtubule-based movement"/>
    <property type="evidence" value="ECO:0007669"/>
    <property type="project" value="InterPro"/>
</dbReference>
<dbReference type="FunFam" id="3.40.50.300:FF:000049">
    <property type="entry name" value="Dynein, axonemal, heavy chain 5"/>
    <property type="match status" value="1"/>
</dbReference>
<keyword evidence="11" id="KW-0505">Motor protein</keyword>
<dbReference type="Gene3D" id="1.20.920.30">
    <property type="match status" value="1"/>
</dbReference>
<keyword evidence="6" id="KW-0547">Nucleotide-binding</keyword>
<dbReference type="FunFam" id="1.10.8.1220:FF:000001">
    <property type="entry name" value="Dynein axonemal heavy chain 5"/>
    <property type="match status" value="1"/>
</dbReference>
<dbReference type="GO" id="GO:0031514">
    <property type="term" value="C:motile cilium"/>
    <property type="evidence" value="ECO:0007669"/>
    <property type="project" value="UniProtKB-ARBA"/>
</dbReference>
<dbReference type="FunFam" id="1.10.8.720:FF:000008">
    <property type="entry name" value="Dynein axonemal heavy chain 2"/>
    <property type="match status" value="1"/>
</dbReference>
<dbReference type="Gene3D" id="3.10.490.20">
    <property type="match status" value="1"/>
</dbReference>
<evidence type="ECO:0000259" key="19">
    <source>
        <dbReference type="Pfam" id="PF17852"/>
    </source>
</evidence>
<dbReference type="Gene3D" id="1.20.1270.280">
    <property type="match status" value="1"/>
</dbReference>
<name>A0A0X3QCG4_SCHSO</name>
<keyword evidence="4" id="KW-0493">Microtubule</keyword>
<dbReference type="InterPro" id="IPR041228">
    <property type="entry name" value="Dynein_C"/>
</dbReference>
<dbReference type="PANTHER" id="PTHR22878:SF68">
    <property type="entry name" value="DYNEIN HEAVY CHAIN 6, AXONEMAL-LIKE"/>
    <property type="match status" value="1"/>
</dbReference>
<dbReference type="InterPro" id="IPR042219">
    <property type="entry name" value="AAA_lid_11_sf"/>
</dbReference>
<organism evidence="23">
    <name type="scientific">Schistocephalus solidus</name>
    <name type="common">Tapeworm</name>
    <dbReference type="NCBI Taxonomy" id="70667"/>
    <lineage>
        <taxon>Eukaryota</taxon>
        <taxon>Metazoa</taxon>
        <taxon>Spiralia</taxon>
        <taxon>Lophotrochozoa</taxon>
        <taxon>Platyhelminthes</taxon>
        <taxon>Cestoda</taxon>
        <taxon>Eucestoda</taxon>
        <taxon>Diphyllobothriidea</taxon>
        <taxon>Diphyllobothriidae</taxon>
        <taxon>Schistocephalus</taxon>
    </lineage>
</organism>
<dbReference type="GO" id="GO:0045505">
    <property type="term" value="F:dynein intermediate chain binding"/>
    <property type="evidence" value="ECO:0007669"/>
    <property type="project" value="InterPro"/>
</dbReference>
<sequence>LQKVQAKLAADKEPGFFRVFDYPLNPKSVSLGELYGEFNISSNEWTDGVLSSIMRTACADDRPEYKWIIFDGPVDALWIESMNSVMDDNKILTLINGERISMPDPVSLLFEVEDLAVASPATVSRAGMVYNDVQELGWWPYVNCWIATKTGKVVIDTLKMLFNKDLTKILEFVQRSCNKLIPVSEISLIIGLCRLFDGLFGDGSEFDNSDADNFARVIEMLFQFSLLWSVCCVVDEDGRKKVDSFVRELDGSFPNKDSIYEYFVDPKTRTWIHWEEKLRAGWKYQPSMPFFKILVPTVDTVRYKFLVNTLVAKFCPVLITGPVGTGKTSVAQDVLFSLDREAWSFLTINMSAQTSSNNVQDIIESRVEKRTKGTFVPIGGTKMLTFLDDFNMPAKDEFGSQPPLELIRQWIDYGFWYDRAKQVRKSIVGMFLLASMGPPGGGRMPISRRLQARFNQINITFPTDDTLKQIFGSMLTQKLLDFEDEVKNMADKLTLATIDLYKAIVAKFLPTPTKIHYLFNLRDISKIYQGLLRSDKVYHDTRNVMLRLWIHETFRVFSDRLINDKDRATFIEVLGDKLAAYFDQTFHNLCPSRCSPIFTDILSQDAIYEDVQDLDKLRDRFNSILEVYNSTPGMVRSDLVLFKDAMEHICKIMRVIGQPRGNMLLVGVGGSGRQSLSRLGAFICEYRTFQIEVTKHYKRADFREDLKKLYRQAGVQNQATCFLFSDTQVAEEAFLEDINNLLSSGEVPNLFKPDEFEDIRQSLLEIAKHEGVDEAPQVIRKFFIERVRANLHTVLCMSPIGDPFRNRLRMYPGFVNCTTIDWFSEWPMDALLEVATKYLQDVELLVGDEDRERASKKMKPGVARAFAIMHGSVARMSERMLSELRRHNYVTPTNYLELVSGYKKMLLSKRIKLSDQANKLKSGLGKIDETREKVQDMSVELEEARVKVAAFQKECDDYLVILVEQKREADEQAKSVTLTKEKIKVDEVKCLKMAEIAQADLAQAMPALQAAIEALEALNKKDISEIKSYGKPPYLVQKVMEAVMILRESEPTWAEAKKQLGEQDFIGQLVNFDKDNISDKTLKKISNYCAQDDFMPDVVGKVSFAAKSLCMWVRAMEVYGRVYRFVEPKRQRLQQAEAILREKQAQLAAAQAKLDAIMAEMARLQKEYNEKMEQKEELRRKAEELERMLERAKQLVDCLAGEKDRWIITVADLERRVGLLPGDCLVAAGFISYMGPFRTAYREELEKSWLELITKEKIPRSDPFSFTDFMVDPSQVRSWNLQGLPRDLFSVQNGVIVTTSSRWSLMIDPQAQALRWIKSMEGKDLSVIDLQMKNYMQILEQAVQYGRPVLLQNVQQTLDPGLDPVLNKSLMNIGGAMIMRLGDKEIEYNENFRFYLTTKLPNPHYTPEICTKTTVVNFAVVQQGLEAQLLGIVVRKEKPELEEQKDELVMGIANGKKKLVELEDEILRLLNETKGSLLEDVTLLSTLQTSKATSAEVSEFLAISEKTEVQIDAAREGYRPCAQRASILFFVLNDLGSVDPMYQFALDAYIDLFNLSIDKSQRSPRLEDRIVNLNDYHTYAVYRYTCRGLFEKHKLLFSFQICIKILEAMGKLNNDEYMFFLRGGIVLDRENQMDNPASSWLTDMAWDNITELNKLPNYRGLVTSFEQYPKDWNIWYTADEPENAKLPGEWEGSTNEFQRMLIVRSLRPDRVSFCATTFIINNMGTRFVEPPVLDMRQVVDDSSVRTPLIFVLSPGVDPTGGLLQLAEACGMGRRFNALSLGQGQAPIAQRLIQEGMRDGNWVFLANCHLSLSWMPQLDKLVELMGGDETHMEFRLWLSSSPTPAFPISILQAGIKMTTEPPKGLKANMKRLYHIVKEDQFSACTKPEKYKKLLFCICFFHSVLIERRKFGMLGWNVRYEFNDADFEVSENILTNYLDQYDETPWDALRYLIADINYGGHVTDDWDRRLLSTYISEFFKEEALTEPFFKLSSLPYYYIPRDGSLSAYREFVGMLPQTDHPEAFGQHPNADIASQIQETKLLFDTLLSLQPKVASTAGDSKEEKVLELIDNLSKQVPENLDYEGTAKIFANDKSPLVVVLLQEIQRYNNLLNLIRGQLQDLEKGIQGLVVMSSELDESFEAIFENRVPTEWQNAYNSLRPLSSWARDLAQRIQMFLTWCQTAKPPKCFWIGAFTFPTGFLTAVMQTSARMHGISVDSLSWDFNVLTIAESNIPNPPKDGVYIRALFLEGAGWDMKNSNLIEAQPMMLVSSMPVIHFRPVENKKKVAKSVYVCPCYYYQNRSGAAGKPSFMIGVELKTGEFPPDHWIKRGTALIMSLDT</sequence>
<keyword evidence="3" id="KW-0963">Cytoplasm</keyword>
<dbReference type="InterPro" id="IPR004273">
    <property type="entry name" value="Dynein_heavy_D6_P-loop"/>
</dbReference>
<dbReference type="Pfam" id="PF17852">
    <property type="entry name" value="Dynein_AAA_lid"/>
    <property type="match status" value="1"/>
</dbReference>
<evidence type="ECO:0000256" key="2">
    <source>
        <dbReference type="ARBA" id="ARBA00008887"/>
    </source>
</evidence>
<feature type="domain" description="Dynein heavy chain 3 AAA+ lid" evidence="20">
    <location>
        <begin position="497"/>
        <end position="584"/>
    </location>
</feature>
<evidence type="ECO:0000256" key="6">
    <source>
        <dbReference type="ARBA" id="ARBA00022741"/>
    </source>
</evidence>
<dbReference type="Pfam" id="PF12781">
    <property type="entry name" value="AAA_9"/>
    <property type="match status" value="1"/>
</dbReference>
<dbReference type="Pfam" id="PF17857">
    <property type="entry name" value="AAA_lid_1"/>
    <property type="match status" value="1"/>
</dbReference>
<evidence type="ECO:0000313" key="23">
    <source>
        <dbReference type="EMBL" id="JAP58552.1"/>
    </source>
</evidence>
<dbReference type="PANTHER" id="PTHR22878">
    <property type="entry name" value="DYNEIN HEAVY CHAIN 6, AXONEMAL-LIKE-RELATED"/>
    <property type="match status" value="1"/>
</dbReference>
<dbReference type="InterPro" id="IPR024317">
    <property type="entry name" value="Dynein_heavy_chain_D4_dom"/>
</dbReference>
<dbReference type="InterPro" id="IPR024743">
    <property type="entry name" value="Dynein_HC_stalk"/>
</dbReference>
<keyword evidence="12" id="KW-0206">Cytoskeleton</keyword>
<dbReference type="FunFam" id="3.40.50.300:FF:002141">
    <property type="entry name" value="Dynein heavy chain"/>
    <property type="match status" value="1"/>
</dbReference>
<dbReference type="FunFam" id="1.20.1270.280:FF:000007">
    <property type="entry name" value="dynein heavy chain 2, axonemal"/>
    <property type="match status" value="1"/>
</dbReference>
<keyword evidence="8" id="KW-0243">Dynein</keyword>
<feature type="domain" description="Dynein heavy chain coiled coil stalk" evidence="16">
    <location>
        <begin position="919"/>
        <end position="1250"/>
    </location>
</feature>
<evidence type="ECO:0000256" key="9">
    <source>
        <dbReference type="ARBA" id="ARBA00023054"/>
    </source>
</evidence>
<feature type="domain" description="Dynein heavy chain AAA module D4" evidence="17">
    <location>
        <begin position="638"/>
        <end position="905"/>
    </location>
</feature>
<dbReference type="Gene3D" id="1.20.920.20">
    <property type="match status" value="1"/>
</dbReference>
<dbReference type="Gene3D" id="3.40.50.300">
    <property type="entry name" value="P-loop containing nucleotide triphosphate hydrolases"/>
    <property type="match status" value="4"/>
</dbReference>
<feature type="domain" description="Dynein heavy chain region D6 P-loop" evidence="15">
    <location>
        <begin position="1745"/>
        <end position="1857"/>
    </location>
</feature>
<dbReference type="SUPFAM" id="SSF52540">
    <property type="entry name" value="P-loop containing nucleoside triphosphate hydrolases"/>
    <property type="match status" value="2"/>
</dbReference>
<dbReference type="GO" id="GO:0005874">
    <property type="term" value="C:microtubule"/>
    <property type="evidence" value="ECO:0007669"/>
    <property type="project" value="UniProtKB-KW"/>
</dbReference>
<dbReference type="Gene3D" id="1.10.8.720">
    <property type="entry name" value="Region D6 of dynein motor"/>
    <property type="match status" value="1"/>
</dbReference>
<dbReference type="GO" id="GO:0051959">
    <property type="term" value="F:dynein light intermediate chain binding"/>
    <property type="evidence" value="ECO:0007669"/>
    <property type="project" value="InterPro"/>
</dbReference>
<keyword evidence="10" id="KW-0969">Cilium</keyword>
<accession>A0A0X3QCG4</accession>
<dbReference type="Pfam" id="PF03028">
    <property type="entry name" value="Dynein_heavy"/>
    <property type="match status" value="1"/>
</dbReference>
<evidence type="ECO:0000256" key="11">
    <source>
        <dbReference type="ARBA" id="ARBA00023175"/>
    </source>
</evidence>
<feature type="domain" description="Dynein heavy chain AAA 5 extension" evidence="19">
    <location>
        <begin position="158"/>
        <end position="276"/>
    </location>
</feature>
<dbReference type="GO" id="GO:0005930">
    <property type="term" value="C:axoneme"/>
    <property type="evidence" value="ECO:0007669"/>
    <property type="project" value="UniProtKB-SubCell"/>
</dbReference>
<keyword evidence="5" id="KW-0677">Repeat</keyword>
<dbReference type="Gene3D" id="1.10.8.1220">
    <property type="match status" value="1"/>
</dbReference>
<dbReference type="InterPro" id="IPR035706">
    <property type="entry name" value="AAA_9"/>
</dbReference>
<evidence type="ECO:0000256" key="5">
    <source>
        <dbReference type="ARBA" id="ARBA00022737"/>
    </source>
</evidence>
<dbReference type="GO" id="GO:0008569">
    <property type="term" value="F:minus-end-directed microtubule motor activity"/>
    <property type="evidence" value="ECO:0007669"/>
    <property type="project" value="InterPro"/>
</dbReference>
<evidence type="ECO:0000259" key="15">
    <source>
        <dbReference type="Pfam" id="PF03028"/>
    </source>
</evidence>
<dbReference type="FunFam" id="1.20.920.30:FF:000005">
    <property type="entry name" value="Dynein, axonemal, heavy chain 2"/>
    <property type="match status" value="1"/>
</dbReference>
<proteinExistence type="inferred from homology"/>
<feature type="coiled-coil region" evidence="14">
    <location>
        <begin position="927"/>
        <end position="954"/>
    </location>
</feature>